<name>A0AAX6HYN6_IRIPA</name>
<protein>
    <submittedName>
        <fullName evidence="2">Uncharacterized protein</fullName>
    </submittedName>
</protein>
<reference evidence="2" key="2">
    <citation type="submission" date="2023-04" db="EMBL/GenBank/DDBJ databases">
        <authorList>
            <person name="Bruccoleri R.E."/>
            <person name="Oakeley E.J."/>
            <person name="Faust A.-M."/>
            <person name="Dessus-Babus S."/>
            <person name="Altorfer M."/>
            <person name="Burckhardt D."/>
            <person name="Oertli M."/>
            <person name="Naumann U."/>
            <person name="Petersen F."/>
            <person name="Wong J."/>
        </authorList>
    </citation>
    <scope>NUCLEOTIDE SEQUENCE</scope>
    <source>
        <strain evidence="2">GSM-AAB239-AS_SAM_17_03QT</strain>
        <tissue evidence="2">Leaf</tissue>
    </source>
</reference>
<feature type="region of interest" description="Disordered" evidence="1">
    <location>
        <begin position="1"/>
        <end position="31"/>
    </location>
</feature>
<dbReference type="Proteomes" id="UP001140949">
    <property type="component" value="Unassembled WGS sequence"/>
</dbReference>
<evidence type="ECO:0000313" key="3">
    <source>
        <dbReference type="Proteomes" id="UP001140949"/>
    </source>
</evidence>
<reference evidence="2" key="1">
    <citation type="journal article" date="2023" name="GigaByte">
        <title>Genome assembly of the bearded iris, Iris pallida Lam.</title>
        <authorList>
            <person name="Bruccoleri R.E."/>
            <person name="Oakeley E.J."/>
            <person name="Faust A.M.E."/>
            <person name="Altorfer M."/>
            <person name="Dessus-Babus S."/>
            <person name="Burckhardt D."/>
            <person name="Oertli M."/>
            <person name="Naumann U."/>
            <person name="Petersen F."/>
            <person name="Wong J."/>
        </authorList>
    </citation>
    <scope>NUCLEOTIDE SEQUENCE</scope>
    <source>
        <strain evidence="2">GSM-AAB239-AS_SAM_17_03QT</strain>
    </source>
</reference>
<organism evidence="2 3">
    <name type="scientific">Iris pallida</name>
    <name type="common">Sweet iris</name>
    <dbReference type="NCBI Taxonomy" id="29817"/>
    <lineage>
        <taxon>Eukaryota</taxon>
        <taxon>Viridiplantae</taxon>
        <taxon>Streptophyta</taxon>
        <taxon>Embryophyta</taxon>
        <taxon>Tracheophyta</taxon>
        <taxon>Spermatophyta</taxon>
        <taxon>Magnoliopsida</taxon>
        <taxon>Liliopsida</taxon>
        <taxon>Asparagales</taxon>
        <taxon>Iridaceae</taxon>
        <taxon>Iridoideae</taxon>
        <taxon>Irideae</taxon>
        <taxon>Iris</taxon>
    </lineage>
</organism>
<gene>
    <name evidence="2" type="ORF">M6B38_285840</name>
</gene>
<dbReference type="EMBL" id="JANAVB010005797">
    <property type="protein sequence ID" value="KAJ6845823.1"/>
    <property type="molecule type" value="Genomic_DNA"/>
</dbReference>
<sequence>MDSRAGTPAIGRLPADARNQLHPARPPSNTGVRLSVHGCCGGDGGTAGAELFATTGGRWSSLSTFSGRRTWQRIRILMGCCMDYCYAKATTKTSTVLTFLLKGLLTFSTQEQKLLGPSRTVSGRLEC</sequence>
<dbReference type="AlphaFoldDB" id="A0AAX6HYN6"/>
<comment type="caution">
    <text evidence="2">The sequence shown here is derived from an EMBL/GenBank/DDBJ whole genome shotgun (WGS) entry which is preliminary data.</text>
</comment>
<proteinExistence type="predicted"/>
<evidence type="ECO:0000313" key="2">
    <source>
        <dbReference type="EMBL" id="KAJ6845823.1"/>
    </source>
</evidence>
<accession>A0AAX6HYN6</accession>
<evidence type="ECO:0000256" key="1">
    <source>
        <dbReference type="SAM" id="MobiDB-lite"/>
    </source>
</evidence>
<keyword evidence="3" id="KW-1185">Reference proteome</keyword>